<gene>
    <name evidence="3" type="ORF">SAMN05216366_10436</name>
</gene>
<dbReference type="SUPFAM" id="SSF51735">
    <property type="entry name" value="NAD(P)-binding Rossmann-fold domains"/>
    <property type="match status" value="1"/>
</dbReference>
<evidence type="ECO:0000313" key="4">
    <source>
        <dbReference type="Proteomes" id="UP000182412"/>
    </source>
</evidence>
<sequence>MKKCFLVTGATGFLGSHVVKKLVAEGQNVVLLKRSFSNISRLASVMKNVKSYDIDKLDDFAQVFDDQHIDVIIHTATCYGRQGEAVEQIYDVNLHFPLKLLELALRFNTDTFFNTDTILSKYLNWYALSKKQFSEIGQQFAGQGKINFIDAKLEHMYGEDDANTKFVTYVIEKLQENIDELKLTKGEQCRDFIYVDDVVEAYWKILCNQNEDKKYQQYEVGTGKAVSIKELVTLAKSITKSQTRLAFGAVPYRENEIMDSKANIESLQKLGWQPRMDLEAGIRKIVGAGK</sequence>
<name>A0A1H0NYT9_SELRU</name>
<evidence type="ECO:0000256" key="1">
    <source>
        <dbReference type="ARBA" id="ARBA00007637"/>
    </source>
</evidence>
<dbReference type="Gene3D" id="3.40.50.720">
    <property type="entry name" value="NAD(P)-binding Rossmann-like Domain"/>
    <property type="match status" value="1"/>
</dbReference>
<dbReference type="PANTHER" id="PTHR43000">
    <property type="entry name" value="DTDP-D-GLUCOSE 4,6-DEHYDRATASE-RELATED"/>
    <property type="match status" value="1"/>
</dbReference>
<dbReference type="EMBL" id="FNJQ01000004">
    <property type="protein sequence ID" value="SDO97779.1"/>
    <property type="molecule type" value="Genomic_DNA"/>
</dbReference>
<dbReference type="RefSeq" id="WP_074571395.1">
    <property type="nucleotide sequence ID" value="NZ_FNJQ01000004.1"/>
</dbReference>
<dbReference type="AlphaFoldDB" id="A0A1H0NYT9"/>
<proteinExistence type="inferred from homology"/>
<dbReference type="InterPro" id="IPR001509">
    <property type="entry name" value="Epimerase_deHydtase"/>
</dbReference>
<comment type="similarity">
    <text evidence="1">Belongs to the NAD(P)-dependent epimerase/dehydratase family.</text>
</comment>
<dbReference type="OrthoDB" id="9789543at2"/>
<organism evidence="3 4">
    <name type="scientific">Selenomonas ruminantium</name>
    <dbReference type="NCBI Taxonomy" id="971"/>
    <lineage>
        <taxon>Bacteria</taxon>
        <taxon>Bacillati</taxon>
        <taxon>Bacillota</taxon>
        <taxon>Negativicutes</taxon>
        <taxon>Selenomonadales</taxon>
        <taxon>Selenomonadaceae</taxon>
        <taxon>Selenomonas</taxon>
    </lineage>
</organism>
<evidence type="ECO:0000259" key="2">
    <source>
        <dbReference type="Pfam" id="PF01370"/>
    </source>
</evidence>
<dbReference type="Pfam" id="PF01370">
    <property type="entry name" value="Epimerase"/>
    <property type="match status" value="1"/>
</dbReference>
<evidence type="ECO:0000313" key="3">
    <source>
        <dbReference type="EMBL" id="SDO97779.1"/>
    </source>
</evidence>
<accession>A0A1H0NYT9</accession>
<reference evidence="3 4" key="1">
    <citation type="submission" date="2016-10" db="EMBL/GenBank/DDBJ databases">
        <authorList>
            <person name="de Groot N.N."/>
        </authorList>
    </citation>
    <scope>NUCLEOTIDE SEQUENCE [LARGE SCALE GENOMIC DNA]</scope>
    <source>
        <strain evidence="3 4">S137</strain>
    </source>
</reference>
<dbReference type="InterPro" id="IPR036291">
    <property type="entry name" value="NAD(P)-bd_dom_sf"/>
</dbReference>
<feature type="domain" description="NAD-dependent epimerase/dehydratase" evidence="2">
    <location>
        <begin position="6"/>
        <end position="221"/>
    </location>
</feature>
<protein>
    <submittedName>
        <fullName evidence="3">Nucleoside-diphosphate-sugar epimerase</fullName>
    </submittedName>
</protein>
<dbReference type="Proteomes" id="UP000182412">
    <property type="component" value="Unassembled WGS sequence"/>
</dbReference>